<dbReference type="AlphaFoldDB" id="A0AAD8Y5Y9"/>
<keyword evidence="4" id="KW-0489">Methyltransferase</keyword>
<evidence type="ECO:0000256" key="2">
    <source>
        <dbReference type="SAM" id="SignalP"/>
    </source>
</evidence>
<feature type="signal peptide" evidence="2">
    <location>
        <begin position="1"/>
        <end position="30"/>
    </location>
</feature>
<dbReference type="InterPro" id="IPR025714">
    <property type="entry name" value="Methyltranfer_dom"/>
</dbReference>
<reference evidence="4" key="1">
    <citation type="submission" date="2023-06" db="EMBL/GenBank/DDBJ databases">
        <title>Survivors Of The Sea: Transcriptome response of Skeletonema marinoi to long-term dormancy.</title>
        <authorList>
            <person name="Pinder M.I.M."/>
            <person name="Kourtchenko O."/>
            <person name="Robertson E.K."/>
            <person name="Larsson T."/>
            <person name="Maumus F."/>
            <person name="Osuna-Cruz C.M."/>
            <person name="Vancaester E."/>
            <person name="Stenow R."/>
            <person name="Vandepoele K."/>
            <person name="Ploug H."/>
            <person name="Bruchert V."/>
            <person name="Godhe A."/>
            <person name="Topel M."/>
        </authorList>
    </citation>
    <scope>NUCLEOTIDE SEQUENCE</scope>
    <source>
        <strain evidence="4">R05AC</strain>
    </source>
</reference>
<feature type="domain" description="Methyltransferase" evidence="3">
    <location>
        <begin position="355"/>
        <end position="518"/>
    </location>
</feature>
<feature type="chain" id="PRO_5041931379" evidence="2">
    <location>
        <begin position="31"/>
        <end position="645"/>
    </location>
</feature>
<dbReference type="EC" id="2.1.1.-" evidence="4"/>
<dbReference type="PANTHER" id="PTHR13369:SF3">
    <property type="entry name" value="METHYLTRANSFERASE DOMAIN-CONTAINING PROTEIN"/>
    <property type="match status" value="1"/>
</dbReference>
<feature type="region of interest" description="Disordered" evidence="1">
    <location>
        <begin position="118"/>
        <end position="146"/>
    </location>
</feature>
<dbReference type="Proteomes" id="UP001224775">
    <property type="component" value="Unassembled WGS sequence"/>
</dbReference>
<protein>
    <submittedName>
        <fullName evidence="4">Methyltransferase</fullName>
        <ecNumber evidence="4">2.1.1.-</ecNumber>
    </submittedName>
</protein>
<dbReference type="InterPro" id="IPR029063">
    <property type="entry name" value="SAM-dependent_MTases_sf"/>
</dbReference>
<evidence type="ECO:0000313" key="5">
    <source>
        <dbReference type="Proteomes" id="UP001224775"/>
    </source>
</evidence>
<feature type="compositionally biased region" description="Low complexity" evidence="1">
    <location>
        <begin position="133"/>
        <end position="142"/>
    </location>
</feature>
<sequence>MLSFVALRRLSAINLSALLLLLLFFSTTLCASFSTSQLSAAKAAVPRKHHQDDKHHPRCISSPVTTAGAYRSHHVLCMSTTAGEDSQSSIHIQRTSSIIDEFISAVLKSLQEKTFESFTLKGPPAPRKKRRSSNSNKSSTNNEDIDAKIEREKEALRGKYKTILGRLVFLQDKKKRRKKNGGNDAATDVETGSLYLQVTIKYHLATDIAQNWKIGTINEEDDEIALDVSEVESGLRGIFANAWGDNGNSDDSVVVPLSEWGATTNKVGEMDIRSGELVNADGVYDLQLHGKKASFRPSKTKNKNKEKGKSQLMNDPTQLSHDRTKNVPLSTSSEFFQKLGVTNSDNKPKVGMASKLRQCQKFVEIVSNLVDTSYSHDSPNTNGAKNIRVIDMGCGRGYLTFSVHSYLSDKYNNADCVVETQGIERRPKLVQEINGIARELGEGKFEKLNFIEGSIGETDNSLFGDAKQHQNVENKDSVDVVIALHACDTATDDALWFAIGRGIDVIVTAPCCQHELRPQIDHHVSNNPNHVLANVLRHAIYRERATEQITDSMRAILLEIAGYDVQVFEFIGGEHTAKNCIITATKKVMSGSKKEDAWLEERRKMLIELAELYGVRRQRLASLMGESITSSSNLKVKAAGGMPPL</sequence>
<proteinExistence type="predicted"/>
<evidence type="ECO:0000259" key="3">
    <source>
        <dbReference type="Pfam" id="PF13679"/>
    </source>
</evidence>
<keyword evidence="4" id="KW-0808">Transferase</keyword>
<gene>
    <name evidence="4" type="ORF">QTG54_009067</name>
</gene>
<accession>A0AAD8Y5Y9</accession>
<dbReference type="SUPFAM" id="SSF53335">
    <property type="entry name" value="S-adenosyl-L-methionine-dependent methyltransferases"/>
    <property type="match status" value="1"/>
</dbReference>
<keyword evidence="5" id="KW-1185">Reference proteome</keyword>
<dbReference type="PANTHER" id="PTHR13369">
    <property type="match status" value="1"/>
</dbReference>
<keyword evidence="2" id="KW-0732">Signal</keyword>
<dbReference type="EMBL" id="JATAAI010000016">
    <property type="protein sequence ID" value="KAK1740117.1"/>
    <property type="molecule type" value="Genomic_DNA"/>
</dbReference>
<dbReference type="GO" id="GO:0032259">
    <property type="term" value="P:methylation"/>
    <property type="evidence" value="ECO:0007669"/>
    <property type="project" value="UniProtKB-KW"/>
</dbReference>
<dbReference type="Pfam" id="PF13679">
    <property type="entry name" value="Methyltransf_32"/>
    <property type="match status" value="1"/>
</dbReference>
<dbReference type="GO" id="GO:0005737">
    <property type="term" value="C:cytoplasm"/>
    <property type="evidence" value="ECO:0007669"/>
    <property type="project" value="TreeGrafter"/>
</dbReference>
<evidence type="ECO:0000256" key="1">
    <source>
        <dbReference type="SAM" id="MobiDB-lite"/>
    </source>
</evidence>
<dbReference type="GO" id="GO:0008168">
    <property type="term" value="F:methyltransferase activity"/>
    <property type="evidence" value="ECO:0007669"/>
    <property type="project" value="UniProtKB-KW"/>
</dbReference>
<evidence type="ECO:0000313" key="4">
    <source>
        <dbReference type="EMBL" id="KAK1740117.1"/>
    </source>
</evidence>
<dbReference type="Gene3D" id="3.40.50.150">
    <property type="entry name" value="Vaccinia Virus protein VP39"/>
    <property type="match status" value="1"/>
</dbReference>
<comment type="caution">
    <text evidence="4">The sequence shown here is derived from an EMBL/GenBank/DDBJ whole genome shotgun (WGS) entry which is preliminary data.</text>
</comment>
<organism evidence="4 5">
    <name type="scientific">Skeletonema marinoi</name>
    <dbReference type="NCBI Taxonomy" id="267567"/>
    <lineage>
        <taxon>Eukaryota</taxon>
        <taxon>Sar</taxon>
        <taxon>Stramenopiles</taxon>
        <taxon>Ochrophyta</taxon>
        <taxon>Bacillariophyta</taxon>
        <taxon>Coscinodiscophyceae</taxon>
        <taxon>Thalassiosirophycidae</taxon>
        <taxon>Thalassiosirales</taxon>
        <taxon>Skeletonemataceae</taxon>
        <taxon>Skeletonema</taxon>
        <taxon>Skeletonema marinoi-dohrnii complex</taxon>
    </lineage>
</organism>
<name>A0AAD8Y5Y9_9STRA</name>
<feature type="region of interest" description="Disordered" evidence="1">
    <location>
        <begin position="294"/>
        <end position="325"/>
    </location>
</feature>